<comment type="caution">
    <text evidence="1">The sequence shown here is derived from an EMBL/GenBank/DDBJ whole genome shotgun (WGS) entry which is preliminary data.</text>
</comment>
<reference evidence="1 2" key="1">
    <citation type="submission" date="2018-10" db="EMBL/GenBank/DDBJ databases">
        <title>Genomic Encyclopedia of Type Strains, Phase IV (KMG-IV): sequencing the most valuable type-strain genomes for metagenomic binning, comparative biology and taxonomic classification.</title>
        <authorList>
            <person name="Goeker M."/>
        </authorList>
    </citation>
    <scope>NUCLEOTIDE SEQUENCE [LARGE SCALE GENOMIC DNA]</scope>
    <source>
        <strain evidence="1 2">DSM 23800</strain>
    </source>
</reference>
<dbReference type="Pfam" id="PF04393">
    <property type="entry name" value="DUF535"/>
    <property type="match status" value="1"/>
</dbReference>
<accession>A0A420XHQ7</accession>
<dbReference type="RefSeq" id="WP_121120904.1">
    <property type="nucleotide sequence ID" value="NZ_CP016604.1"/>
</dbReference>
<name>A0A420XHQ7_9PAST</name>
<gene>
    <name evidence="1" type="ORF">DES31_0097</name>
</gene>
<keyword evidence="2" id="KW-1185">Reference proteome</keyword>
<dbReference type="GO" id="GO:0006974">
    <property type="term" value="P:DNA damage response"/>
    <property type="evidence" value="ECO:0007669"/>
    <property type="project" value="TreeGrafter"/>
</dbReference>
<dbReference type="Proteomes" id="UP000280099">
    <property type="component" value="Unassembled WGS sequence"/>
</dbReference>
<dbReference type="PANTHER" id="PTHR38785">
    <property type="entry name" value="HOMOLOG OF VIRK"/>
    <property type="match status" value="1"/>
</dbReference>
<sequence length="292" mass="34556">MESEFLFPIYKELYADEKRALKRIRLFFRYHFYSLWCSTERKQFESYLNHNPLWIPVFTDVPYRCNAVLQKFCDNSFTKAQRVKAIIDSLAMTKNKFGIAFSSKLVQQKTILLAQLTEDLSLYLNLNKIDPFEGFFSLNIRDTNGKSVYDASFSFLSPNLLLIASIQGPNGENAKELVKKATKNLHGFRPHALLVNAFKMLAKVFDCELVGIAHKHQAKYRRNDHSRLLFNYDHFWQEHEGILNERGYWVLPLEIKRKPLEEIETKKRSLHRKRYQMFDHLQESIEQMFGQN</sequence>
<dbReference type="OrthoDB" id="6835762at2"/>
<organism evidence="1 2">
    <name type="scientific">Otariodibacter oris</name>
    <dbReference type="NCBI Taxonomy" id="1032623"/>
    <lineage>
        <taxon>Bacteria</taxon>
        <taxon>Pseudomonadati</taxon>
        <taxon>Pseudomonadota</taxon>
        <taxon>Gammaproteobacteria</taxon>
        <taxon>Pasteurellales</taxon>
        <taxon>Pasteurellaceae</taxon>
        <taxon>Otariodibacter</taxon>
    </lineage>
</organism>
<evidence type="ECO:0000313" key="1">
    <source>
        <dbReference type="EMBL" id="RKR76789.1"/>
    </source>
</evidence>
<dbReference type="AlphaFoldDB" id="A0A420XHQ7"/>
<dbReference type="PANTHER" id="PTHR38785:SF1">
    <property type="entry name" value="HOMOLOG OF VIRK"/>
    <property type="match status" value="1"/>
</dbReference>
<evidence type="ECO:0000313" key="2">
    <source>
        <dbReference type="Proteomes" id="UP000280099"/>
    </source>
</evidence>
<dbReference type="InterPro" id="IPR007488">
    <property type="entry name" value="DUF535"/>
</dbReference>
<protein>
    <recommendedName>
        <fullName evidence="3">DUF535 domain-containing protein</fullName>
    </recommendedName>
</protein>
<proteinExistence type="predicted"/>
<dbReference type="EMBL" id="RBJC01000004">
    <property type="protein sequence ID" value="RKR76789.1"/>
    <property type="molecule type" value="Genomic_DNA"/>
</dbReference>
<evidence type="ECO:0008006" key="3">
    <source>
        <dbReference type="Google" id="ProtNLM"/>
    </source>
</evidence>